<dbReference type="EMBL" id="FITM01000038">
    <property type="protein sequence ID" value="SAY38461.1"/>
    <property type="molecule type" value="Genomic_DNA"/>
</dbReference>
<protein>
    <submittedName>
        <fullName evidence="1">Uncharacterized protein</fullName>
    </submittedName>
</protein>
<gene>
    <name evidence="1" type="ORF">FLM9_344</name>
</gene>
<evidence type="ECO:0000313" key="1">
    <source>
        <dbReference type="EMBL" id="SAY38461.1"/>
    </source>
</evidence>
<dbReference type="Proteomes" id="UP000182631">
    <property type="component" value="Unassembled WGS sequence"/>
</dbReference>
<dbReference type="AlphaFoldDB" id="A0A164YVL3"/>
<sequence length="52" mass="5377">MVPAGKGQQSGALGLQTHKLTMPWVLLPSASASISAHGLPRIDEWAAPSSPQ</sequence>
<accession>A0A164YVL3</accession>
<reference evidence="2" key="1">
    <citation type="submission" date="2016-02" db="EMBL/GenBank/DDBJ databases">
        <authorList>
            <person name="liu f."/>
        </authorList>
    </citation>
    <scope>NUCLEOTIDE SEQUENCE [LARGE SCALE GENOMIC DNA]</scope>
</reference>
<keyword evidence="2" id="KW-1185">Reference proteome</keyword>
<proteinExistence type="predicted"/>
<organism evidence="1 2">
    <name type="scientific">Candidatus Synechococcus spongiarum</name>
    <dbReference type="NCBI Taxonomy" id="431041"/>
    <lineage>
        <taxon>Bacteria</taxon>
        <taxon>Bacillati</taxon>
        <taxon>Cyanobacteriota</taxon>
        <taxon>Cyanophyceae</taxon>
        <taxon>Synechococcales</taxon>
        <taxon>Synechococcaceae</taxon>
        <taxon>Synechococcus</taxon>
    </lineage>
</organism>
<name>A0A164YVL3_9SYNE</name>
<evidence type="ECO:0000313" key="2">
    <source>
        <dbReference type="Proteomes" id="UP000182631"/>
    </source>
</evidence>